<protein>
    <submittedName>
        <fullName evidence="3">Transcription termination factor MTERF5</fullName>
    </submittedName>
</protein>
<keyword evidence="4" id="KW-1185">Reference proteome</keyword>
<evidence type="ECO:0000313" key="4">
    <source>
        <dbReference type="Proteomes" id="UP001259832"/>
    </source>
</evidence>
<dbReference type="EMBL" id="JASMQC010000002">
    <property type="protein sequence ID" value="KAK1947096.1"/>
    <property type="molecule type" value="Genomic_DNA"/>
</dbReference>
<dbReference type="PANTHER" id="PTHR13068">
    <property type="entry name" value="CGI-12 PROTEIN-RELATED"/>
    <property type="match status" value="1"/>
</dbReference>
<gene>
    <name evidence="3" type="ORF">P3T76_001106</name>
</gene>
<evidence type="ECO:0000256" key="1">
    <source>
        <dbReference type="ARBA" id="ARBA00007692"/>
    </source>
</evidence>
<sequence length="353" mass="40061">MLRLAVLQVQRNSTPALSLARAFASAPVKPVDDVVAVRRKQSAYYVRISRKYPSRLSMEAVDRTARYLTDRGLSQTQALRAISSHVMLTTYTPSMMDSKIEWLEELGLSHDKVNRVMVHHPNILGYSFERLDARVEWFISQGVPAEKMSYVFSVFPAAISFANSTLNLKVDFLKENGLDDNQIGRILVKSPQVLSYSVNKVQTNLTFLEELGVPVEKLPGLITTVPECIGLKTDRIQETVDVVDEMFGKGAGAKALVTHHRLVMCNISSIRRSHDYLLSVGISKEALKRNLRFLTRSVSRILRPRVKFLKSKGVFVVGDISWIMMAEGRFIQKYPDYSAYLTKYKRKIKEKRS</sequence>
<accession>A0AAD9GYU5</accession>
<dbReference type="Proteomes" id="UP001259832">
    <property type="component" value="Unassembled WGS sequence"/>
</dbReference>
<dbReference type="PANTHER" id="PTHR13068:SF151">
    <property type="entry name" value="TRANSCRIPTION TERMINATION FACTOR MTERF9, CHLOROPLASTIC"/>
    <property type="match status" value="1"/>
</dbReference>
<reference evidence="3" key="1">
    <citation type="submission" date="2023-08" db="EMBL/GenBank/DDBJ databases">
        <title>Reference Genome Resource for the Citrus Pathogen Phytophthora citrophthora.</title>
        <authorList>
            <person name="Moller H."/>
            <person name="Coetzee B."/>
            <person name="Rose L.J."/>
            <person name="Van Niekerk J.M."/>
        </authorList>
    </citation>
    <scope>NUCLEOTIDE SEQUENCE</scope>
    <source>
        <strain evidence="3">STE-U-9442</strain>
    </source>
</reference>
<evidence type="ECO:0000313" key="3">
    <source>
        <dbReference type="EMBL" id="KAK1947096.1"/>
    </source>
</evidence>
<organism evidence="3 4">
    <name type="scientific">Phytophthora citrophthora</name>
    <dbReference type="NCBI Taxonomy" id="4793"/>
    <lineage>
        <taxon>Eukaryota</taxon>
        <taxon>Sar</taxon>
        <taxon>Stramenopiles</taxon>
        <taxon>Oomycota</taxon>
        <taxon>Peronosporomycetes</taxon>
        <taxon>Peronosporales</taxon>
        <taxon>Peronosporaceae</taxon>
        <taxon>Phytophthora</taxon>
    </lineage>
</organism>
<dbReference type="GO" id="GO:0003676">
    <property type="term" value="F:nucleic acid binding"/>
    <property type="evidence" value="ECO:0007669"/>
    <property type="project" value="InterPro"/>
</dbReference>
<keyword evidence="2" id="KW-0809">Transit peptide</keyword>
<dbReference type="Gene3D" id="1.25.70.10">
    <property type="entry name" value="Transcription termination factor 3, mitochondrial"/>
    <property type="match status" value="1"/>
</dbReference>
<dbReference type="InterPro" id="IPR038538">
    <property type="entry name" value="MTERF_sf"/>
</dbReference>
<name>A0AAD9GYU5_9STRA</name>
<proteinExistence type="inferred from homology"/>
<comment type="caution">
    <text evidence="3">The sequence shown here is derived from an EMBL/GenBank/DDBJ whole genome shotgun (WGS) entry which is preliminary data.</text>
</comment>
<dbReference type="InterPro" id="IPR003690">
    <property type="entry name" value="MTERF"/>
</dbReference>
<dbReference type="AlphaFoldDB" id="A0AAD9GYU5"/>
<dbReference type="Pfam" id="PF02536">
    <property type="entry name" value="mTERF"/>
    <property type="match status" value="1"/>
</dbReference>
<dbReference type="SMART" id="SM00733">
    <property type="entry name" value="Mterf"/>
    <property type="match status" value="8"/>
</dbReference>
<evidence type="ECO:0000256" key="2">
    <source>
        <dbReference type="ARBA" id="ARBA00022946"/>
    </source>
</evidence>
<comment type="similarity">
    <text evidence="1">Belongs to the mTERF family.</text>
</comment>